<dbReference type="SFLD" id="SFLDG00002">
    <property type="entry name" value="C1.7:_P-type_atpase_like"/>
    <property type="match status" value="1"/>
</dbReference>
<feature type="binding site" evidence="15">
    <location>
        <position position="426"/>
    </location>
    <ligand>
        <name>ATP</name>
        <dbReference type="ChEBI" id="CHEBI:30616"/>
    </ligand>
</feature>
<feature type="active site" description="4-aspartylphosphate intermediate" evidence="14">
    <location>
        <position position="426"/>
    </location>
</feature>
<protein>
    <recommendedName>
        <fullName evidence="17">Phospholipid-transporting ATPase</fullName>
        <ecNumber evidence="17">7.6.2.1</ecNumber>
    </recommendedName>
</protein>
<evidence type="ECO:0000256" key="2">
    <source>
        <dbReference type="ARBA" id="ARBA00008109"/>
    </source>
</evidence>
<dbReference type="GO" id="GO:0000287">
    <property type="term" value="F:magnesium ion binding"/>
    <property type="evidence" value="ECO:0007669"/>
    <property type="project" value="UniProtKB-UniRule"/>
</dbReference>
<dbReference type="GO" id="GO:0140326">
    <property type="term" value="F:ATPase-coupled intramembrane lipid transporter activity"/>
    <property type="evidence" value="ECO:0007669"/>
    <property type="project" value="UniProtKB-EC"/>
</dbReference>
<feature type="domain" description="P-type ATPase C-terminal" evidence="19">
    <location>
        <begin position="914"/>
        <end position="1164"/>
    </location>
</feature>
<feature type="binding site" evidence="15">
    <location>
        <position position="645"/>
    </location>
    <ligand>
        <name>ATP</name>
        <dbReference type="ChEBI" id="CHEBI:30616"/>
    </ligand>
</feature>
<evidence type="ECO:0000256" key="3">
    <source>
        <dbReference type="ARBA" id="ARBA00022499"/>
    </source>
</evidence>
<dbReference type="EMBL" id="JABCRI010000004">
    <property type="protein sequence ID" value="KAF8406872.1"/>
    <property type="molecule type" value="Genomic_DNA"/>
</dbReference>
<feature type="transmembrane region" description="Helical" evidence="17">
    <location>
        <begin position="1135"/>
        <end position="1155"/>
    </location>
</feature>
<proteinExistence type="inferred from homology"/>
<keyword evidence="4 17" id="KW-0812">Transmembrane</keyword>
<dbReference type="SUPFAM" id="SSF81653">
    <property type="entry name" value="Calcium ATPase, transduction domain A"/>
    <property type="match status" value="1"/>
</dbReference>
<accession>A0A834ZHT8</accession>
<evidence type="ECO:0000256" key="9">
    <source>
        <dbReference type="ARBA" id="ARBA00022843"/>
    </source>
</evidence>
<feature type="transmembrane region" description="Helical" evidence="17">
    <location>
        <begin position="1096"/>
        <end position="1115"/>
    </location>
</feature>
<feature type="binding site" evidence="15">
    <location>
        <position position="622"/>
    </location>
    <ligand>
        <name>ATP</name>
        <dbReference type="ChEBI" id="CHEBI:30616"/>
    </ligand>
</feature>
<dbReference type="CDD" id="cd02073">
    <property type="entry name" value="P-type_ATPase_APLT_Dnf-like"/>
    <property type="match status" value="1"/>
</dbReference>
<evidence type="ECO:0000256" key="14">
    <source>
        <dbReference type="PIRSR" id="PIRSR606539-1"/>
    </source>
</evidence>
<dbReference type="InterPro" id="IPR001757">
    <property type="entry name" value="P_typ_ATPase"/>
</dbReference>
<dbReference type="SFLD" id="SFLDF00027">
    <property type="entry name" value="p-type_atpase"/>
    <property type="match status" value="1"/>
</dbReference>
<feature type="binding site" evidence="15">
    <location>
        <position position="760"/>
    </location>
    <ligand>
        <name>ATP</name>
        <dbReference type="ChEBI" id="CHEBI:30616"/>
    </ligand>
</feature>
<comment type="subcellular location">
    <subcellularLocation>
        <location evidence="1 17">Membrane</location>
        <topology evidence="1 17">Multi-pass membrane protein</topology>
    </subcellularLocation>
</comment>
<dbReference type="SFLD" id="SFLDS00003">
    <property type="entry name" value="Haloacid_Dehalogenase"/>
    <property type="match status" value="1"/>
</dbReference>
<keyword evidence="8 16" id="KW-0460">Magnesium</keyword>
<dbReference type="InterPro" id="IPR006539">
    <property type="entry name" value="P-type_ATPase_IV"/>
</dbReference>
<dbReference type="Gene3D" id="3.40.50.1000">
    <property type="entry name" value="HAD superfamily/HAD-like"/>
    <property type="match status" value="1"/>
</dbReference>
<dbReference type="Gene3D" id="2.70.150.10">
    <property type="entry name" value="Calcium-transporting ATPase, cytoplasmic transduction domain A"/>
    <property type="match status" value="1"/>
</dbReference>
<evidence type="ECO:0000256" key="6">
    <source>
        <dbReference type="ARBA" id="ARBA00022741"/>
    </source>
</evidence>
<dbReference type="Gene3D" id="3.40.1110.10">
    <property type="entry name" value="Calcium-transporting ATPase, cytoplasmic domain N"/>
    <property type="match status" value="1"/>
</dbReference>
<feature type="binding site" evidence="16">
    <location>
        <position position="888"/>
    </location>
    <ligand>
        <name>Mg(2+)</name>
        <dbReference type="ChEBI" id="CHEBI:18420"/>
    </ligand>
</feature>
<evidence type="ECO:0000256" key="1">
    <source>
        <dbReference type="ARBA" id="ARBA00004141"/>
    </source>
</evidence>
<keyword evidence="6 15" id="KW-0547">Nucleotide-binding</keyword>
<feature type="binding site" evidence="15">
    <location>
        <position position="891"/>
    </location>
    <ligand>
        <name>ATP</name>
        <dbReference type="ChEBI" id="CHEBI:30616"/>
    </ligand>
</feature>
<feature type="binding site" evidence="15">
    <location>
        <position position="679"/>
    </location>
    <ligand>
        <name>ATP</name>
        <dbReference type="ChEBI" id="CHEBI:30616"/>
    </ligand>
</feature>
<evidence type="ECO:0000256" key="4">
    <source>
        <dbReference type="ARBA" id="ARBA00022692"/>
    </source>
</evidence>
<keyword evidence="9" id="KW-0832">Ubl conjugation</keyword>
<dbReference type="PANTHER" id="PTHR24092:SF150">
    <property type="entry name" value="PHOSPHOLIPID-TRANSPORTING ATPASE"/>
    <property type="match status" value="1"/>
</dbReference>
<feature type="binding site" evidence="15">
    <location>
        <position position="427"/>
    </location>
    <ligand>
        <name>ATP</name>
        <dbReference type="ChEBI" id="CHEBI:30616"/>
    </ligand>
</feature>
<dbReference type="Pfam" id="PF13246">
    <property type="entry name" value="Cation_ATPase"/>
    <property type="match status" value="1"/>
</dbReference>
<reference evidence="20 21" key="1">
    <citation type="submission" date="2020-04" db="EMBL/GenBank/DDBJ databases">
        <title>Plant Genome Project.</title>
        <authorList>
            <person name="Zhang R.-G."/>
        </authorList>
    </citation>
    <scope>NUCLEOTIDE SEQUENCE [LARGE SCALE GENOMIC DNA]</scope>
    <source>
        <strain evidence="20">YNK0</strain>
        <tissue evidence="20">Leaf</tissue>
    </source>
</reference>
<organism evidence="20 21">
    <name type="scientific">Tetracentron sinense</name>
    <name type="common">Spur-leaf</name>
    <dbReference type="NCBI Taxonomy" id="13715"/>
    <lineage>
        <taxon>Eukaryota</taxon>
        <taxon>Viridiplantae</taxon>
        <taxon>Streptophyta</taxon>
        <taxon>Embryophyta</taxon>
        <taxon>Tracheophyta</taxon>
        <taxon>Spermatophyta</taxon>
        <taxon>Magnoliopsida</taxon>
        <taxon>Trochodendrales</taxon>
        <taxon>Trochodendraceae</taxon>
        <taxon>Tetracentron</taxon>
    </lineage>
</organism>
<keyword evidence="3" id="KW-1017">Isopeptide bond</keyword>
<feature type="binding site" evidence="16">
    <location>
        <position position="428"/>
    </location>
    <ligand>
        <name>Mg(2+)</name>
        <dbReference type="ChEBI" id="CHEBI:18420"/>
    </ligand>
</feature>
<dbReference type="PROSITE" id="PS00154">
    <property type="entry name" value="ATPASE_E1_E2"/>
    <property type="match status" value="1"/>
</dbReference>
<feature type="binding site" evidence="15">
    <location>
        <position position="428"/>
    </location>
    <ligand>
        <name>ATP</name>
        <dbReference type="ChEBI" id="CHEBI:30616"/>
    </ligand>
</feature>
<dbReference type="SUPFAM" id="SSF81660">
    <property type="entry name" value="Metal cation-transporting ATPase, ATP-binding domain N"/>
    <property type="match status" value="1"/>
</dbReference>
<evidence type="ECO:0000256" key="15">
    <source>
        <dbReference type="PIRSR" id="PIRSR606539-2"/>
    </source>
</evidence>
<evidence type="ECO:0000256" key="17">
    <source>
        <dbReference type="RuleBase" id="RU362033"/>
    </source>
</evidence>
<evidence type="ECO:0000256" key="12">
    <source>
        <dbReference type="ARBA" id="ARBA00023136"/>
    </source>
</evidence>
<dbReference type="EC" id="7.6.2.1" evidence="17"/>
<feature type="transmembrane region" description="Helical" evidence="17">
    <location>
        <begin position="1065"/>
        <end position="1084"/>
    </location>
</feature>
<dbReference type="PANTHER" id="PTHR24092">
    <property type="entry name" value="PROBABLE PHOSPHOLIPID-TRANSPORTING ATPASE"/>
    <property type="match status" value="1"/>
</dbReference>
<evidence type="ECO:0000256" key="13">
    <source>
        <dbReference type="ARBA" id="ARBA00034036"/>
    </source>
</evidence>
<dbReference type="InterPro" id="IPR036412">
    <property type="entry name" value="HAD-like_sf"/>
</dbReference>
<dbReference type="InterPro" id="IPR044492">
    <property type="entry name" value="P_typ_ATPase_HD_dom"/>
</dbReference>
<feature type="transmembrane region" description="Helical" evidence="17">
    <location>
        <begin position="110"/>
        <end position="127"/>
    </location>
</feature>
<dbReference type="PRINTS" id="PR00119">
    <property type="entry name" value="CATATPASE"/>
</dbReference>
<evidence type="ECO:0000256" key="5">
    <source>
        <dbReference type="ARBA" id="ARBA00022723"/>
    </source>
</evidence>
<dbReference type="InterPro" id="IPR023214">
    <property type="entry name" value="HAD_sf"/>
</dbReference>
<feature type="binding site" evidence="15">
    <location>
        <position position="868"/>
    </location>
    <ligand>
        <name>ATP</name>
        <dbReference type="ChEBI" id="CHEBI:30616"/>
    </ligand>
</feature>
<evidence type="ECO:0000256" key="11">
    <source>
        <dbReference type="ARBA" id="ARBA00022989"/>
    </source>
</evidence>
<feature type="transmembrane region" description="Helical" evidence="17">
    <location>
        <begin position="949"/>
        <end position="966"/>
    </location>
</feature>
<dbReference type="InterPro" id="IPR023299">
    <property type="entry name" value="ATPase_P-typ_cyto_dom_N"/>
</dbReference>
<dbReference type="GO" id="GO:0005524">
    <property type="term" value="F:ATP binding"/>
    <property type="evidence" value="ECO:0007669"/>
    <property type="project" value="UniProtKB-UniRule"/>
</dbReference>
<feature type="transmembrane region" description="Helical" evidence="17">
    <location>
        <begin position="305"/>
        <end position="327"/>
    </location>
</feature>
<dbReference type="FunFam" id="2.70.150.10:FF:000023">
    <property type="entry name" value="Phospholipid-transporting ATPase"/>
    <property type="match status" value="1"/>
</dbReference>
<dbReference type="OMA" id="KLAKFDX"/>
<feature type="binding site" evidence="15">
    <location>
        <position position="761"/>
    </location>
    <ligand>
        <name>ATP</name>
        <dbReference type="ChEBI" id="CHEBI:30616"/>
    </ligand>
</feature>
<dbReference type="SUPFAM" id="SSF81665">
    <property type="entry name" value="Calcium ATPase, transmembrane domain M"/>
    <property type="match status" value="1"/>
</dbReference>
<comment type="catalytic activity">
    <reaction evidence="13 17">
        <text>ATP + H2O + phospholipidSide 1 = ADP + phosphate + phospholipidSide 2.</text>
        <dbReference type="EC" id="7.6.2.1"/>
    </reaction>
</comment>
<dbReference type="Pfam" id="PF16209">
    <property type="entry name" value="PhoLip_ATPase_N"/>
    <property type="match status" value="1"/>
</dbReference>
<dbReference type="InterPro" id="IPR008250">
    <property type="entry name" value="ATPase_P-typ_transduc_dom_A_sf"/>
</dbReference>
<dbReference type="FunFam" id="3.40.50.1000:FF:000014">
    <property type="entry name" value="Phospholipid-transporting ATPase"/>
    <property type="match status" value="1"/>
</dbReference>
<comment type="similarity">
    <text evidence="2 17">Belongs to the cation transport ATPase (P-type) (TC 3.A.3) family. Type IV subfamily.</text>
</comment>
<feature type="binding site" evidence="15">
    <location>
        <position position="762"/>
    </location>
    <ligand>
        <name>ATP</name>
        <dbReference type="ChEBI" id="CHEBI:30616"/>
    </ligand>
</feature>
<evidence type="ECO:0000256" key="10">
    <source>
        <dbReference type="ARBA" id="ARBA00022967"/>
    </source>
</evidence>
<feature type="domain" description="P-type ATPase N-terminal" evidence="18">
    <location>
        <begin position="44"/>
        <end position="111"/>
    </location>
</feature>
<dbReference type="InterPro" id="IPR032630">
    <property type="entry name" value="P_typ_ATPase_c"/>
</dbReference>
<keyword evidence="7 15" id="KW-0067">ATP-binding</keyword>
<dbReference type="NCBIfam" id="TIGR01494">
    <property type="entry name" value="ATPase_P-type"/>
    <property type="match status" value="1"/>
</dbReference>
<keyword evidence="12 17" id="KW-0472">Membrane</keyword>
<feature type="transmembrane region" description="Helical" evidence="17">
    <location>
        <begin position="978"/>
        <end position="998"/>
    </location>
</feature>
<dbReference type="Proteomes" id="UP000655225">
    <property type="component" value="Unassembled WGS sequence"/>
</dbReference>
<evidence type="ECO:0000313" key="21">
    <source>
        <dbReference type="Proteomes" id="UP000655225"/>
    </source>
</evidence>
<dbReference type="AlphaFoldDB" id="A0A834ZHT8"/>
<feature type="binding site" evidence="16">
    <location>
        <position position="892"/>
    </location>
    <ligand>
        <name>Mg(2+)</name>
        <dbReference type="ChEBI" id="CHEBI:18420"/>
    </ligand>
</feature>
<keyword evidence="21" id="KW-1185">Reference proteome</keyword>
<evidence type="ECO:0000259" key="19">
    <source>
        <dbReference type="Pfam" id="PF16212"/>
    </source>
</evidence>
<sequence>MSETDRISGKLRWSKLYTFSCLRPNVLETDGLHSLQGPGFSRVVYCNQPRVHRKKPLKYPSNYISTTKYNIITFLPKAIFEQFRRVANLYFLMAAILSLTPVAPFSAVSMIAPLAFVVGLSMAKEALEDWRRFMQDMKVNSRKVSIHKGDGTFGYKPWQKIRVGDVVKVEKDQFFPADLLLLSSSYDDGICYVETMNLDGETNLKVKRSLEVTLPLDGDVAFKDFTGKIRCEDPNPNLYTFVGNLEYDRQVYALDTNQILLRDSKLRNTAYVYGVVIFTGHDSKVMQNSTKSPSKRSTIERKMDYIIYFLFTLLVLISLISSIGFAVKTKFEMPEWWYLQPQNTTDLYDPTRPGLSGIFHLVTALILYGYLIPISLYVSIEVVKVLQATFINQDLHMYDEETGNPAQARTSNLNEELGQVDTILSDKTGTLTCNQMDFLKCSIAGVSYGVGSSEVEIAAKKQMAFDLSGHNSEIYSASMQNSRAQDSLENSGSDFGKSEIELETVITSKDEKYQKPMIKGFSFVDRRLMDGNWLKDPNVDAILLFFRILALCHTAIPEPNEETGSFNYEAESPDEGAFLVAAREFGFEFCGRTQTKVFIRERYPSSGHPVEREFKILSLLDFSSKRKRMSVIVQDEGGQILLLCKGADSIIFDRLSKNGRMHEESTSRHLNEYAEAGLRTLAFAYRKLEESEYSVWNSEFIKAKTTIGPDREAMLEHVSDMIEKDLILVGATAVEDKLQKGVPQCIDKLAQAGLKIWVLTGDKMETAINIGFSCSLLRQGMKQICITTVNTDLLAQDAKKAVKENVLMQLTNASQMINLEKDPHAAFALVIDGKTLSYALEEDMKHQFLSLAVNCASVICCRVSPKQKAMVTRLVKEGSGKTTLAIGDGANDVGMIQEADIGVGISGVEGMQAVMASDFSIAQFRFLERLLVVHGHWCYKRIAQMICYFFYKNIVFGLTLFYFEAYTGFSGQSVYDDWFMLLFNVILTSLPVISLGVFEQDVSSEVCLQFPALYQQGQRNMFFDWYRIFGWMANGLYSSLIIFFFNLNIFYDQAFRSEGQTADMAAVGATMFTCIIWAVNFQIAFTMSHFTWIQHLFVWGSICTWYIFLLLYGMSSPIISRNAFQILVEALAPAPIYWLVTLLVTIACNVPYLAYLSFQRSFNPMDHHIIQEIKYYKKDVEDQHMWKRECSKARQETKIGFTARVDAKIRQLRGKLQKKYPSLGVQNVIPPS</sequence>
<dbReference type="SUPFAM" id="SSF56784">
    <property type="entry name" value="HAD-like"/>
    <property type="match status" value="1"/>
</dbReference>
<evidence type="ECO:0000256" key="16">
    <source>
        <dbReference type="PIRSR" id="PIRSR606539-3"/>
    </source>
</evidence>
<evidence type="ECO:0000256" key="7">
    <source>
        <dbReference type="ARBA" id="ARBA00022840"/>
    </source>
</evidence>
<dbReference type="Pfam" id="PF16212">
    <property type="entry name" value="PhoLip_ATPase_C"/>
    <property type="match status" value="1"/>
</dbReference>
<feature type="binding site" evidence="16">
    <location>
        <position position="426"/>
    </location>
    <ligand>
        <name>Mg(2+)</name>
        <dbReference type="ChEBI" id="CHEBI:18420"/>
    </ligand>
</feature>
<dbReference type="InterPro" id="IPR032631">
    <property type="entry name" value="P-type_ATPase_N"/>
</dbReference>
<dbReference type="FunFam" id="3.40.1110.10:FF:000050">
    <property type="entry name" value="Phospholipid-transporting ATPase"/>
    <property type="match status" value="1"/>
</dbReference>
<keyword evidence="5 16" id="KW-0479">Metal-binding</keyword>
<feature type="transmembrane region" description="Helical" evidence="17">
    <location>
        <begin position="1025"/>
        <end position="1045"/>
    </location>
</feature>
<feature type="binding site" evidence="15">
    <location>
        <position position="862"/>
    </location>
    <ligand>
        <name>ATP</name>
        <dbReference type="ChEBI" id="CHEBI:30616"/>
    </ligand>
</feature>
<keyword evidence="11 17" id="KW-1133">Transmembrane helix</keyword>
<feature type="binding site" evidence="15">
    <location>
        <position position="892"/>
    </location>
    <ligand>
        <name>ATP</name>
        <dbReference type="ChEBI" id="CHEBI:30616"/>
    </ligand>
</feature>
<dbReference type="GO" id="GO:0005886">
    <property type="term" value="C:plasma membrane"/>
    <property type="evidence" value="ECO:0007669"/>
    <property type="project" value="TreeGrafter"/>
</dbReference>
<feature type="transmembrane region" description="Helical" evidence="17">
    <location>
        <begin position="86"/>
        <end position="104"/>
    </location>
</feature>
<dbReference type="GO" id="GO:0016887">
    <property type="term" value="F:ATP hydrolysis activity"/>
    <property type="evidence" value="ECO:0007669"/>
    <property type="project" value="InterPro"/>
</dbReference>
<name>A0A834ZHT8_TETSI</name>
<comment type="caution">
    <text evidence="20">The sequence shown here is derived from an EMBL/GenBank/DDBJ whole genome shotgun (WGS) entry which is preliminary data.</text>
</comment>
<dbReference type="OrthoDB" id="377733at2759"/>
<evidence type="ECO:0000256" key="8">
    <source>
        <dbReference type="ARBA" id="ARBA00022842"/>
    </source>
</evidence>
<gene>
    <name evidence="20" type="ORF">HHK36_005993</name>
</gene>
<keyword evidence="10 17" id="KW-1278">Translocase</keyword>
<feature type="binding site" evidence="15">
    <location>
        <position position="575"/>
    </location>
    <ligand>
        <name>ATP</name>
        <dbReference type="ChEBI" id="CHEBI:30616"/>
    </ligand>
</feature>
<dbReference type="InterPro" id="IPR018303">
    <property type="entry name" value="ATPase_P-typ_P_site"/>
</dbReference>
<feature type="transmembrane region" description="Helical" evidence="17">
    <location>
        <begin position="357"/>
        <end position="378"/>
    </location>
</feature>
<dbReference type="NCBIfam" id="TIGR01652">
    <property type="entry name" value="ATPase-Plipid"/>
    <property type="match status" value="1"/>
</dbReference>
<dbReference type="InterPro" id="IPR023298">
    <property type="entry name" value="ATPase_P-typ_TM_dom_sf"/>
</dbReference>
<dbReference type="GO" id="GO:0045332">
    <property type="term" value="P:phospholipid translocation"/>
    <property type="evidence" value="ECO:0007669"/>
    <property type="project" value="TreeGrafter"/>
</dbReference>
<evidence type="ECO:0000259" key="18">
    <source>
        <dbReference type="Pfam" id="PF16209"/>
    </source>
</evidence>
<evidence type="ECO:0000313" key="20">
    <source>
        <dbReference type="EMBL" id="KAF8406872.1"/>
    </source>
</evidence>
<comment type="cofactor">
    <cofactor evidence="16">
        <name>Mg(2+)</name>
        <dbReference type="ChEBI" id="CHEBI:18420"/>
    </cofactor>
</comment>